<dbReference type="EMBL" id="LWCA01000733">
    <property type="protein sequence ID" value="OAF67155.1"/>
    <property type="molecule type" value="Genomic_DNA"/>
</dbReference>
<dbReference type="Proteomes" id="UP000078046">
    <property type="component" value="Unassembled WGS sequence"/>
</dbReference>
<keyword evidence="2" id="KW-1185">Reference proteome</keyword>
<accession>A0A177AYS3</accession>
<dbReference type="AlphaFoldDB" id="A0A177AYS3"/>
<name>A0A177AYS3_9BILA</name>
<evidence type="ECO:0000313" key="2">
    <source>
        <dbReference type="Proteomes" id="UP000078046"/>
    </source>
</evidence>
<proteinExistence type="predicted"/>
<protein>
    <submittedName>
        <fullName evidence="1">Uncharacterized protein</fullName>
    </submittedName>
</protein>
<gene>
    <name evidence="1" type="ORF">A3Q56_05110</name>
</gene>
<comment type="caution">
    <text evidence="1">The sequence shown here is derived from an EMBL/GenBank/DDBJ whole genome shotgun (WGS) entry which is preliminary data.</text>
</comment>
<feature type="non-terminal residue" evidence="1">
    <location>
        <position position="25"/>
    </location>
</feature>
<organism evidence="1 2">
    <name type="scientific">Intoshia linei</name>
    <dbReference type="NCBI Taxonomy" id="1819745"/>
    <lineage>
        <taxon>Eukaryota</taxon>
        <taxon>Metazoa</taxon>
        <taxon>Spiralia</taxon>
        <taxon>Lophotrochozoa</taxon>
        <taxon>Mesozoa</taxon>
        <taxon>Orthonectida</taxon>
        <taxon>Rhopaluridae</taxon>
        <taxon>Intoshia</taxon>
    </lineage>
</organism>
<evidence type="ECO:0000313" key="1">
    <source>
        <dbReference type="EMBL" id="OAF67155.1"/>
    </source>
</evidence>
<reference evidence="1 2" key="1">
    <citation type="submission" date="2016-04" db="EMBL/GenBank/DDBJ databases">
        <title>The genome of Intoshia linei affirms orthonectids as highly simplified spiralians.</title>
        <authorList>
            <person name="Mikhailov K.V."/>
            <person name="Slusarev G.S."/>
            <person name="Nikitin M.A."/>
            <person name="Logacheva M.D."/>
            <person name="Penin A."/>
            <person name="Aleoshin V."/>
            <person name="Panchin Y.V."/>
        </authorList>
    </citation>
    <scope>NUCLEOTIDE SEQUENCE [LARGE SCALE GENOMIC DNA]</scope>
    <source>
        <strain evidence="1">Intl2013</strain>
        <tissue evidence="1">Whole animal</tissue>
    </source>
</reference>
<sequence length="25" mass="3148">MMQEGHIVTNWYNVEPEKSYFWMKV</sequence>